<proteinExistence type="predicted"/>
<accession>A0A5P8D3K5</accession>
<dbReference type="Proteomes" id="UP000326650">
    <property type="component" value="Segment"/>
</dbReference>
<organism evidence="1 2">
    <name type="scientific">Pectobacterium phage CX5</name>
    <dbReference type="NCBI Taxonomy" id="2652426"/>
    <lineage>
        <taxon>Viruses</taxon>
        <taxon>Duplodnaviria</taxon>
        <taxon>Heunggongvirae</taxon>
        <taxon>Uroviricota</taxon>
        <taxon>Caudoviricetes</taxon>
        <taxon>Autographivirales</taxon>
        <taxon>Autoscriptoviridae</taxon>
        <taxon>Corkvirinae</taxon>
        <taxon>Kotilavirus</taxon>
        <taxon>Kotilavirus CX5</taxon>
    </lineage>
</organism>
<evidence type="ECO:0000313" key="1">
    <source>
        <dbReference type="EMBL" id="QFP93607.1"/>
    </source>
</evidence>
<keyword evidence="2" id="KW-1185">Reference proteome</keyword>
<protein>
    <submittedName>
        <fullName evidence="1">Uncharacterized protein</fullName>
    </submittedName>
</protein>
<sequence length="151" mass="17220">MTKFKIGDYAKRIKHCKYLSELVGPPPYVVTAVSPDGMYIQVNNWVVGTRIPYPWYASNFVLDDEYEPALPPVPEYVTYHETDSPLRTDFKLRVQHSALPGYILLGLSACKKDTQDSARTGIRLSADDVLNLCHDLRRMAMEIRRKERAGS</sequence>
<evidence type="ECO:0000313" key="2">
    <source>
        <dbReference type="Proteomes" id="UP000326650"/>
    </source>
</evidence>
<name>A0A5P8D3K5_9CAUD</name>
<dbReference type="EMBL" id="MN270887">
    <property type="protein sequence ID" value="QFP93607.1"/>
    <property type="molecule type" value="Genomic_DNA"/>
</dbReference>
<reference evidence="1 2" key="1">
    <citation type="submission" date="2019-08" db="EMBL/GenBank/DDBJ databases">
        <title>Six bacteriophages against potato bacterial diseases.</title>
        <authorList>
            <person name="Zhang X."/>
            <person name="Kering K."/>
        </authorList>
    </citation>
    <scope>NUCLEOTIDE SEQUENCE [LARGE SCALE GENOMIC DNA]</scope>
</reference>